<reference evidence="1" key="2">
    <citation type="journal article" date="2015" name="Fish Shellfish Immunol.">
        <title>Early steps in the European eel (Anguilla anguilla)-Vibrio vulnificus interaction in the gills: Role of the RtxA13 toxin.</title>
        <authorList>
            <person name="Callol A."/>
            <person name="Pajuelo D."/>
            <person name="Ebbesson L."/>
            <person name="Teles M."/>
            <person name="MacKenzie S."/>
            <person name="Amaro C."/>
        </authorList>
    </citation>
    <scope>NUCLEOTIDE SEQUENCE</scope>
</reference>
<evidence type="ECO:0000313" key="1">
    <source>
        <dbReference type="EMBL" id="JAH08007.1"/>
    </source>
</evidence>
<accession>A0A0E9PUP7</accession>
<proteinExistence type="predicted"/>
<sequence>MRKLRCFKNINALFLILHASNVTVFL</sequence>
<organism evidence="1">
    <name type="scientific">Anguilla anguilla</name>
    <name type="common">European freshwater eel</name>
    <name type="synonym">Muraena anguilla</name>
    <dbReference type="NCBI Taxonomy" id="7936"/>
    <lineage>
        <taxon>Eukaryota</taxon>
        <taxon>Metazoa</taxon>
        <taxon>Chordata</taxon>
        <taxon>Craniata</taxon>
        <taxon>Vertebrata</taxon>
        <taxon>Euteleostomi</taxon>
        <taxon>Actinopterygii</taxon>
        <taxon>Neopterygii</taxon>
        <taxon>Teleostei</taxon>
        <taxon>Anguilliformes</taxon>
        <taxon>Anguillidae</taxon>
        <taxon>Anguilla</taxon>
    </lineage>
</organism>
<dbReference type="EMBL" id="GBXM01100570">
    <property type="protein sequence ID" value="JAH08007.1"/>
    <property type="molecule type" value="Transcribed_RNA"/>
</dbReference>
<protein>
    <submittedName>
        <fullName evidence="1">Uncharacterized protein</fullName>
    </submittedName>
</protein>
<reference evidence="1" key="1">
    <citation type="submission" date="2014-11" db="EMBL/GenBank/DDBJ databases">
        <authorList>
            <person name="Amaro Gonzalez C."/>
        </authorList>
    </citation>
    <scope>NUCLEOTIDE SEQUENCE</scope>
</reference>
<dbReference type="AlphaFoldDB" id="A0A0E9PUP7"/>
<name>A0A0E9PUP7_ANGAN</name>